<organism evidence="1 2">
    <name type="scientific">Brassica cretica</name>
    <name type="common">Mustard</name>
    <dbReference type="NCBI Taxonomy" id="69181"/>
    <lineage>
        <taxon>Eukaryota</taxon>
        <taxon>Viridiplantae</taxon>
        <taxon>Streptophyta</taxon>
        <taxon>Embryophyta</taxon>
        <taxon>Tracheophyta</taxon>
        <taxon>Spermatophyta</taxon>
        <taxon>Magnoliopsida</taxon>
        <taxon>eudicotyledons</taxon>
        <taxon>Gunneridae</taxon>
        <taxon>Pentapetalae</taxon>
        <taxon>rosids</taxon>
        <taxon>malvids</taxon>
        <taxon>Brassicales</taxon>
        <taxon>Brassicaceae</taxon>
        <taxon>Brassiceae</taxon>
        <taxon>Brassica</taxon>
    </lineage>
</organism>
<accession>A0A8S9Q2R9</accession>
<dbReference type="EMBL" id="QGKX02001290">
    <property type="protein sequence ID" value="KAF3536969.1"/>
    <property type="molecule type" value="Genomic_DNA"/>
</dbReference>
<comment type="caution">
    <text evidence="1">The sequence shown here is derived from an EMBL/GenBank/DDBJ whole genome shotgun (WGS) entry which is preliminary data.</text>
</comment>
<dbReference type="Proteomes" id="UP000712600">
    <property type="component" value="Unassembled WGS sequence"/>
</dbReference>
<name>A0A8S9Q2R9_BRACR</name>
<gene>
    <name evidence="1" type="ORF">F2Q69_00019224</name>
</gene>
<evidence type="ECO:0000313" key="1">
    <source>
        <dbReference type="EMBL" id="KAF3536969.1"/>
    </source>
</evidence>
<protein>
    <submittedName>
        <fullName evidence="1">Uncharacterized protein</fullName>
    </submittedName>
</protein>
<sequence>MVVLSPPGMMRDETVRSYSAFRISTPWTPSRLRAAMCSLKEPCEAKTPTVIAAA</sequence>
<reference evidence="1" key="1">
    <citation type="submission" date="2019-12" db="EMBL/GenBank/DDBJ databases">
        <title>Genome sequencing and annotation of Brassica cretica.</title>
        <authorList>
            <person name="Studholme D.J."/>
            <person name="Sarris P."/>
        </authorList>
    </citation>
    <scope>NUCLEOTIDE SEQUENCE</scope>
    <source>
        <strain evidence="1">PFS-109/04</strain>
        <tissue evidence="1">Leaf</tissue>
    </source>
</reference>
<dbReference type="AlphaFoldDB" id="A0A8S9Q2R9"/>
<proteinExistence type="predicted"/>
<evidence type="ECO:0000313" key="2">
    <source>
        <dbReference type="Proteomes" id="UP000712600"/>
    </source>
</evidence>